<protein>
    <submittedName>
        <fullName evidence="5">MarR family transcriptional regulator</fullName>
    </submittedName>
</protein>
<dbReference type="PRINTS" id="PR00598">
    <property type="entry name" value="HTHMARR"/>
</dbReference>
<organism evidence="5 6">
    <name type="scientific">Enterococcus hulanensis</name>
    <dbReference type="NCBI Taxonomy" id="2559929"/>
    <lineage>
        <taxon>Bacteria</taxon>
        <taxon>Bacillati</taxon>
        <taxon>Bacillota</taxon>
        <taxon>Bacilli</taxon>
        <taxon>Lactobacillales</taxon>
        <taxon>Enterococcaceae</taxon>
        <taxon>Enterococcus</taxon>
    </lineage>
</organism>
<dbReference type="PANTHER" id="PTHR42756">
    <property type="entry name" value="TRANSCRIPTIONAL REGULATOR, MARR"/>
    <property type="match status" value="1"/>
</dbReference>
<dbReference type="SUPFAM" id="SSF46785">
    <property type="entry name" value="Winged helix' DNA-binding domain"/>
    <property type="match status" value="1"/>
</dbReference>
<keyword evidence="6" id="KW-1185">Reference proteome</keyword>
<proteinExistence type="predicted"/>
<feature type="domain" description="HTH marR-type" evidence="4">
    <location>
        <begin position="30"/>
        <end position="164"/>
    </location>
</feature>
<keyword evidence="2" id="KW-0238">DNA-binding</keyword>
<dbReference type="Proteomes" id="UP001252875">
    <property type="component" value="Unassembled WGS sequence"/>
</dbReference>
<dbReference type="Pfam" id="PF12802">
    <property type="entry name" value="MarR_2"/>
    <property type="match status" value="1"/>
</dbReference>
<dbReference type="PANTHER" id="PTHR42756:SF1">
    <property type="entry name" value="TRANSCRIPTIONAL REPRESSOR OF EMRAB OPERON"/>
    <property type="match status" value="1"/>
</dbReference>
<dbReference type="RefSeq" id="WP_206921089.1">
    <property type="nucleotide sequence ID" value="NZ_JAFLVV010000057.1"/>
</dbReference>
<dbReference type="InterPro" id="IPR036390">
    <property type="entry name" value="WH_DNA-bd_sf"/>
</dbReference>
<comment type="caution">
    <text evidence="5">The sequence shown here is derived from an EMBL/GenBank/DDBJ whole genome shotgun (WGS) entry which is preliminary data.</text>
</comment>
<dbReference type="InterPro" id="IPR000835">
    <property type="entry name" value="HTH_MarR-typ"/>
</dbReference>
<name>A0ABU3EU40_9ENTE</name>
<evidence type="ECO:0000256" key="3">
    <source>
        <dbReference type="ARBA" id="ARBA00023163"/>
    </source>
</evidence>
<dbReference type="InterPro" id="IPR036388">
    <property type="entry name" value="WH-like_DNA-bd_sf"/>
</dbReference>
<evidence type="ECO:0000256" key="2">
    <source>
        <dbReference type="ARBA" id="ARBA00023125"/>
    </source>
</evidence>
<accession>A0ABU3EU40</accession>
<evidence type="ECO:0000313" key="5">
    <source>
        <dbReference type="EMBL" id="MDT2598380.1"/>
    </source>
</evidence>
<evidence type="ECO:0000313" key="6">
    <source>
        <dbReference type="Proteomes" id="UP001252875"/>
    </source>
</evidence>
<dbReference type="PROSITE" id="PS50995">
    <property type="entry name" value="HTH_MARR_2"/>
    <property type="match status" value="1"/>
</dbReference>
<dbReference type="EMBL" id="JARPYI010000001">
    <property type="protein sequence ID" value="MDT2598380.1"/>
    <property type="molecule type" value="Genomic_DNA"/>
</dbReference>
<keyword evidence="1" id="KW-0805">Transcription regulation</keyword>
<evidence type="ECO:0000259" key="4">
    <source>
        <dbReference type="PROSITE" id="PS50995"/>
    </source>
</evidence>
<keyword evidence="3" id="KW-0804">Transcription</keyword>
<dbReference type="SMART" id="SM00347">
    <property type="entry name" value="HTH_MARR"/>
    <property type="match status" value="1"/>
</dbReference>
<dbReference type="Gene3D" id="1.10.10.10">
    <property type="entry name" value="Winged helix-like DNA-binding domain superfamily/Winged helix DNA-binding domain"/>
    <property type="match status" value="1"/>
</dbReference>
<reference evidence="5 6" key="1">
    <citation type="submission" date="2023-03" db="EMBL/GenBank/DDBJ databases">
        <authorList>
            <person name="Shen W."/>
            <person name="Cai J."/>
        </authorList>
    </citation>
    <scope>NUCLEOTIDE SEQUENCE [LARGE SCALE GENOMIC DNA]</scope>
    <source>
        <strain evidence="5 6">D6-4</strain>
    </source>
</reference>
<evidence type="ECO:0000256" key="1">
    <source>
        <dbReference type="ARBA" id="ARBA00023015"/>
    </source>
</evidence>
<sequence length="177" mass="20704">MENYTFKDRPDNQRIQLTIDHYAQESDSTIASLFLDFQWTYREMQKAYDAVLEEYGLSESKFIILMFLERAEEHSLMPSELAEKLGASRATITKLVNNMERDQLIRKIPSASDKRAVLVQMTDIGTEVLVEFLPKNFEATKTLLNQLSKEEIDQLFYLLNKIKQGTDELNKEREQLK</sequence>
<gene>
    <name evidence="5" type="ORF">P7D85_01260</name>
</gene>